<evidence type="ECO:0000313" key="3">
    <source>
        <dbReference type="Proteomes" id="UP001307889"/>
    </source>
</evidence>
<feature type="region of interest" description="Disordered" evidence="1">
    <location>
        <begin position="75"/>
        <end position="95"/>
    </location>
</feature>
<sequence>MPSCPTITSTTNSEKADLQAPIQLPDNSDVSSSDEEEDRQNEKSPIKVSKSGRVLKKPSRLDEFELYSAIAYCRQLPKSQKPSKKQDKMMNGKLQ</sequence>
<organism evidence="2 3">
    <name type="scientific">Nesidiocoris tenuis</name>
    <dbReference type="NCBI Taxonomy" id="355587"/>
    <lineage>
        <taxon>Eukaryota</taxon>
        <taxon>Metazoa</taxon>
        <taxon>Ecdysozoa</taxon>
        <taxon>Arthropoda</taxon>
        <taxon>Hexapoda</taxon>
        <taxon>Insecta</taxon>
        <taxon>Pterygota</taxon>
        <taxon>Neoptera</taxon>
        <taxon>Paraneoptera</taxon>
        <taxon>Hemiptera</taxon>
        <taxon>Heteroptera</taxon>
        <taxon>Panheteroptera</taxon>
        <taxon>Cimicomorpha</taxon>
        <taxon>Miridae</taxon>
        <taxon>Dicyphina</taxon>
        <taxon>Nesidiocoris</taxon>
    </lineage>
</organism>
<feature type="compositionally biased region" description="Polar residues" evidence="1">
    <location>
        <begin position="1"/>
        <end position="13"/>
    </location>
</feature>
<protein>
    <recommendedName>
        <fullName evidence="4">BESS domain-containing protein</fullName>
    </recommendedName>
</protein>
<reference evidence="2 3" key="1">
    <citation type="submission" date="2023-09" db="EMBL/GenBank/DDBJ databases">
        <title>Nesidiocoris tenuis whole genome shotgun sequence.</title>
        <authorList>
            <person name="Shibata T."/>
            <person name="Shimoda M."/>
            <person name="Kobayashi T."/>
            <person name="Uehara T."/>
        </authorList>
    </citation>
    <scope>NUCLEOTIDE SEQUENCE [LARGE SCALE GENOMIC DNA]</scope>
    <source>
        <strain evidence="2 3">Japan</strain>
    </source>
</reference>
<dbReference type="EMBL" id="AP028910">
    <property type="protein sequence ID" value="BES91068.1"/>
    <property type="molecule type" value="Genomic_DNA"/>
</dbReference>
<dbReference type="Proteomes" id="UP001307889">
    <property type="component" value="Chromosome 2"/>
</dbReference>
<name>A0ABN7AG91_9HEMI</name>
<evidence type="ECO:0000313" key="2">
    <source>
        <dbReference type="EMBL" id="BES91068.1"/>
    </source>
</evidence>
<proteinExistence type="predicted"/>
<gene>
    <name evidence="2" type="ORF">NTJ_03876</name>
</gene>
<evidence type="ECO:0000256" key="1">
    <source>
        <dbReference type="SAM" id="MobiDB-lite"/>
    </source>
</evidence>
<accession>A0ABN7AG91</accession>
<feature type="compositionally biased region" description="Basic and acidic residues" evidence="1">
    <location>
        <begin position="84"/>
        <end position="95"/>
    </location>
</feature>
<feature type="region of interest" description="Disordered" evidence="1">
    <location>
        <begin position="1"/>
        <end position="53"/>
    </location>
</feature>
<keyword evidence="3" id="KW-1185">Reference proteome</keyword>
<evidence type="ECO:0008006" key="4">
    <source>
        <dbReference type="Google" id="ProtNLM"/>
    </source>
</evidence>